<dbReference type="AlphaFoldDB" id="D7G5Z2"/>
<keyword evidence="2" id="KW-1185">Reference proteome</keyword>
<dbReference type="EMBL" id="FN649760">
    <property type="protein sequence ID" value="CBJ33912.1"/>
    <property type="molecule type" value="Genomic_DNA"/>
</dbReference>
<protein>
    <submittedName>
        <fullName evidence="1">Uncharacterized protein</fullName>
    </submittedName>
</protein>
<gene>
    <name evidence="1" type="ORF">Esi_0696_0003</name>
</gene>
<sequence>MAGHWDGGVGSGIRAKDEDPVVRALIQGGTSSVFGIEATSESWEVHRKIPANSFAGVSPSARDVSTVAMILTGAAGTVLVNIPWVRSALLSIALGSTVGAAEVPLSP</sequence>
<dbReference type="Proteomes" id="UP000002630">
    <property type="component" value="Unassembled WGS sequence"/>
</dbReference>
<name>D7G5Z2_ECTSI</name>
<reference evidence="1 2" key="1">
    <citation type="journal article" date="2010" name="Nature">
        <title>The Ectocarpus genome and the independent evolution of multicellularity in brown algae.</title>
        <authorList>
            <person name="Cock J.M."/>
            <person name="Sterck L."/>
            <person name="Rouze P."/>
            <person name="Scornet D."/>
            <person name="Allen A.E."/>
            <person name="Amoutzias G."/>
            <person name="Anthouard V."/>
            <person name="Artiguenave F."/>
            <person name="Aury J.M."/>
            <person name="Badger J.H."/>
            <person name="Beszteri B."/>
            <person name="Billiau K."/>
            <person name="Bonnet E."/>
            <person name="Bothwell J.H."/>
            <person name="Bowler C."/>
            <person name="Boyen C."/>
            <person name="Brownlee C."/>
            <person name="Carrano C.J."/>
            <person name="Charrier B."/>
            <person name="Cho G.Y."/>
            <person name="Coelho S.M."/>
            <person name="Collen J."/>
            <person name="Corre E."/>
            <person name="Da Silva C."/>
            <person name="Delage L."/>
            <person name="Delaroque N."/>
            <person name="Dittami S.M."/>
            <person name="Doulbeau S."/>
            <person name="Elias M."/>
            <person name="Farnham G."/>
            <person name="Gachon C.M."/>
            <person name="Gschloessl B."/>
            <person name="Heesch S."/>
            <person name="Jabbari K."/>
            <person name="Jubin C."/>
            <person name="Kawai H."/>
            <person name="Kimura K."/>
            <person name="Kloareg B."/>
            <person name="Kupper F.C."/>
            <person name="Lang D."/>
            <person name="Le Bail A."/>
            <person name="Leblanc C."/>
            <person name="Lerouge P."/>
            <person name="Lohr M."/>
            <person name="Lopez P.J."/>
            <person name="Martens C."/>
            <person name="Maumus F."/>
            <person name="Michel G."/>
            <person name="Miranda-Saavedra D."/>
            <person name="Morales J."/>
            <person name="Moreau H."/>
            <person name="Motomura T."/>
            <person name="Nagasato C."/>
            <person name="Napoli C.A."/>
            <person name="Nelson D.R."/>
            <person name="Nyvall-Collen P."/>
            <person name="Peters A.F."/>
            <person name="Pommier C."/>
            <person name="Potin P."/>
            <person name="Poulain J."/>
            <person name="Quesneville H."/>
            <person name="Read B."/>
            <person name="Rensing S.A."/>
            <person name="Ritter A."/>
            <person name="Rousvoal S."/>
            <person name="Samanta M."/>
            <person name="Samson G."/>
            <person name="Schroeder D.C."/>
            <person name="Segurens B."/>
            <person name="Strittmatter M."/>
            <person name="Tonon T."/>
            <person name="Tregear J.W."/>
            <person name="Valentin K."/>
            <person name="von Dassow P."/>
            <person name="Yamagishi T."/>
            <person name="Van de Peer Y."/>
            <person name="Wincker P."/>
        </authorList>
    </citation>
    <scope>NUCLEOTIDE SEQUENCE [LARGE SCALE GENOMIC DNA]</scope>
    <source>
        <strain evidence="2">Ec32 / CCAP1310/4</strain>
    </source>
</reference>
<evidence type="ECO:0000313" key="1">
    <source>
        <dbReference type="EMBL" id="CBJ33912.1"/>
    </source>
</evidence>
<dbReference type="InParanoid" id="D7G5Z2"/>
<organism evidence="1 2">
    <name type="scientific">Ectocarpus siliculosus</name>
    <name type="common">Brown alga</name>
    <name type="synonym">Conferva siliculosa</name>
    <dbReference type="NCBI Taxonomy" id="2880"/>
    <lineage>
        <taxon>Eukaryota</taxon>
        <taxon>Sar</taxon>
        <taxon>Stramenopiles</taxon>
        <taxon>Ochrophyta</taxon>
        <taxon>PX clade</taxon>
        <taxon>Phaeophyceae</taxon>
        <taxon>Ectocarpales</taxon>
        <taxon>Ectocarpaceae</taxon>
        <taxon>Ectocarpus</taxon>
    </lineage>
</organism>
<proteinExistence type="predicted"/>
<accession>D7G5Z2</accession>
<evidence type="ECO:0000313" key="2">
    <source>
        <dbReference type="Proteomes" id="UP000002630"/>
    </source>
</evidence>